<dbReference type="InterPro" id="IPR005302">
    <property type="entry name" value="MoCF_Sase_C"/>
</dbReference>
<dbReference type="Pfam" id="PF03476">
    <property type="entry name" value="MOSC_N"/>
    <property type="match status" value="1"/>
</dbReference>
<dbReference type="InterPro" id="IPR005303">
    <property type="entry name" value="MOCOS_middle"/>
</dbReference>
<feature type="domain" description="MOSC" evidence="1">
    <location>
        <begin position="103"/>
        <end position="244"/>
    </location>
</feature>
<dbReference type="Gene3D" id="2.40.33.20">
    <property type="entry name" value="PK beta-barrel domain-like"/>
    <property type="match status" value="1"/>
</dbReference>
<protein>
    <submittedName>
        <fullName evidence="2">MOSC domain-containing protein</fullName>
    </submittedName>
</protein>
<dbReference type="KEGG" id="poz:I0K15_05790"/>
<evidence type="ECO:0000313" key="3">
    <source>
        <dbReference type="Proteomes" id="UP000594800"/>
    </source>
</evidence>
<name>A0A7S9QDR2_9RHOB</name>
<reference evidence="2 3" key="1">
    <citation type="submission" date="2020-11" db="EMBL/GenBank/DDBJ databases">
        <title>Description of Pontivivens ytuae sp. nov. isolated from deep sea sediment of Mariana Trench.</title>
        <authorList>
            <person name="Wang Z."/>
            <person name="Sun Q.-L."/>
            <person name="Xu X.-D."/>
            <person name="Tang Y.-Z."/>
            <person name="Zhang J."/>
        </authorList>
    </citation>
    <scope>NUCLEOTIDE SEQUENCE [LARGE SCALE GENOMIC DNA]</scope>
    <source>
        <strain evidence="2 3">MT2928</strain>
    </source>
</reference>
<gene>
    <name evidence="2" type="ORF">I0K15_05790</name>
</gene>
<evidence type="ECO:0000259" key="1">
    <source>
        <dbReference type="PROSITE" id="PS51340"/>
    </source>
</evidence>
<dbReference type="GO" id="GO:0030151">
    <property type="term" value="F:molybdenum ion binding"/>
    <property type="evidence" value="ECO:0007669"/>
    <property type="project" value="InterPro"/>
</dbReference>
<dbReference type="GO" id="GO:0030170">
    <property type="term" value="F:pyridoxal phosphate binding"/>
    <property type="evidence" value="ECO:0007669"/>
    <property type="project" value="InterPro"/>
</dbReference>
<dbReference type="PROSITE" id="PS51340">
    <property type="entry name" value="MOSC"/>
    <property type="match status" value="1"/>
</dbReference>
<keyword evidence="3" id="KW-1185">Reference proteome</keyword>
<dbReference type="EMBL" id="CP064942">
    <property type="protein sequence ID" value="QPH55253.1"/>
    <property type="molecule type" value="Genomic_DNA"/>
</dbReference>
<organism evidence="2 3">
    <name type="scientific">Pontivivens ytuae</name>
    <dbReference type="NCBI Taxonomy" id="2789856"/>
    <lineage>
        <taxon>Bacteria</taxon>
        <taxon>Pseudomonadati</taxon>
        <taxon>Pseudomonadota</taxon>
        <taxon>Alphaproteobacteria</taxon>
        <taxon>Rhodobacterales</taxon>
        <taxon>Paracoccaceae</taxon>
        <taxon>Pontivivens</taxon>
    </lineage>
</organism>
<dbReference type="Pfam" id="PF03473">
    <property type="entry name" value="MOSC"/>
    <property type="match status" value="1"/>
</dbReference>
<dbReference type="SUPFAM" id="SSF50800">
    <property type="entry name" value="PK beta-barrel domain-like"/>
    <property type="match status" value="1"/>
</dbReference>
<dbReference type="AlphaFoldDB" id="A0A7S9QDR2"/>
<dbReference type="Proteomes" id="UP000594800">
    <property type="component" value="Chromosome"/>
</dbReference>
<dbReference type="RefSeq" id="WP_196104452.1">
    <property type="nucleotide sequence ID" value="NZ_CP064942.1"/>
</dbReference>
<accession>A0A7S9QDR2</accession>
<dbReference type="InterPro" id="IPR011037">
    <property type="entry name" value="Pyrv_Knase-like_insert_dom_sf"/>
</dbReference>
<proteinExistence type="predicted"/>
<dbReference type="GO" id="GO:0003824">
    <property type="term" value="F:catalytic activity"/>
    <property type="evidence" value="ECO:0007669"/>
    <property type="project" value="InterPro"/>
</dbReference>
<evidence type="ECO:0000313" key="2">
    <source>
        <dbReference type="EMBL" id="QPH55253.1"/>
    </source>
</evidence>
<sequence>MSTVSALWRHPVKGVGAEPLEAVELAAGQCLPGDRAFAIAQEGAETYGEWAHCRNFIRGAKAGTLMAVTAKSDGAQTTFAHPDLPDLTVALPDEGNRLIDWIRPLYPENRPAPERLVTATEQGMTDAPFPSISILSDTSRTILSQHAGRELDRRRFRGNIWLEGLAPWEEFEWIGRRLRVGSALLEVRERNTRCKATHSDPKTGREDTDVLRLLEDGWGHRDFGVYAVCIEPGRVALGDGATLT</sequence>